<dbReference type="GO" id="GO:0005524">
    <property type="term" value="F:ATP binding"/>
    <property type="evidence" value="ECO:0007669"/>
    <property type="project" value="InterPro"/>
</dbReference>
<keyword evidence="3" id="KW-0479">Metal-binding</keyword>
<dbReference type="PROSITE" id="PS51873">
    <property type="entry name" value="TRIAD"/>
    <property type="match status" value="1"/>
</dbReference>
<accession>W6JLM5</accession>
<dbReference type="InterPro" id="IPR044066">
    <property type="entry name" value="TRIAD_supradom"/>
</dbReference>
<dbReference type="Gene3D" id="3.40.50.300">
    <property type="entry name" value="P-loop containing nucleotide triphosphate hydrolases"/>
    <property type="match status" value="2"/>
</dbReference>
<protein>
    <submittedName>
        <fullName evidence="13">Putative NTPase/helicase</fullName>
    </submittedName>
</protein>
<evidence type="ECO:0000256" key="7">
    <source>
        <dbReference type="ARBA" id="ARBA00022801"/>
    </source>
</evidence>
<keyword evidence="13" id="KW-0067">ATP-binding</keyword>
<dbReference type="SUPFAM" id="SSF57850">
    <property type="entry name" value="RING/U-box"/>
    <property type="match status" value="1"/>
</dbReference>
<evidence type="ECO:0000256" key="8">
    <source>
        <dbReference type="ARBA" id="ARBA00022833"/>
    </source>
</evidence>
<dbReference type="GO" id="GO:0044423">
    <property type="term" value="C:virion component"/>
    <property type="evidence" value="ECO:0007669"/>
    <property type="project" value="UniProtKB-KW"/>
</dbReference>
<proteinExistence type="predicted"/>
<evidence type="ECO:0000259" key="12">
    <source>
        <dbReference type="PROSITE" id="PS51873"/>
    </source>
</evidence>
<dbReference type="InterPro" id="IPR027417">
    <property type="entry name" value="P-loop_NTPase"/>
</dbReference>
<feature type="domain" description="RING-type" evidence="12">
    <location>
        <begin position="2"/>
        <end position="222"/>
    </location>
</feature>
<dbReference type="Pfam" id="PF04851">
    <property type="entry name" value="ResIII"/>
    <property type="match status" value="1"/>
</dbReference>
<keyword evidence="9" id="KW-0946">Virion</keyword>
<comment type="subcellular location">
    <subcellularLocation>
        <location evidence="1">Virion</location>
    </subcellularLocation>
</comment>
<evidence type="ECO:0000256" key="4">
    <source>
        <dbReference type="ARBA" id="ARBA00022737"/>
    </source>
</evidence>
<dbReference type="Pfam" id="PF00271">
    <property type="entry name" value="Helicase_C"/>
    <property type="match status" value="1"/>
</dbReference>
<keyword evidence="13" id="KW-0547">Nucleotide-binding</keyword>
<keyword evidence="13" id="KW-0347">Helicase</keyword>
<evidence type="ECO:0000256" key="2">
    <source>
        <dbReference type="ARBA" id="ARBA00022679"/>
    </source>
</evidence>
<keyword evidence="6" id="KW-0833">Ubl conjugation pathway</keyword>
<dbReference type="GO" id="GO:0004386">
    <property type="term" value="F:helicase activity"/>
    <property type="evidence" value="ECO:0007669"/>
    <property type="project" value="UniProtKB-KW"/>
</dbReference>
<dbReference type="PROSITE" id="PS51192">
    <property type="entry name" value="HELICASE_ATP_BIND_1"/>
    <property type="match status" value="1"/>
</dbReference>
<dbReference type="InterPro" id="IPR014001">
    <property type="entry name" value="Helicase_ATP-bd"/>
</dbReference>
<evidence type="ECO:0000256" key="10">
    <source>
        <dbReference type="ARBA" id="ARBA00023163"/>
    </source>
</evidence>
<reference evidence="13 14" key="1">
    <citation type="journal article" date="2014" name="Virology">
        <title>The complete genome sequence of the Alphaentomopoxvirus Anomala cuprea entomopoxvirus, including its terminal hairpin loop sequences, suggests a potentially unique mode of apoptosis inhibition and mode of DNA replication.</title>
        <authorList>
            <person name="Mitsuhashi W."/>
            <person name="Miyamoto K."/>
            <person name="Wada S."/>
        </authorList>
    </citation>
    <scope>NUCLEOTIDE SEQUENCE [LARGE SCALE GENOMIC DNA]</scope>
    <source>
        <strain evidence="13">CV6M</strain>
    </source>
</reference>
<keyword evidence="10" id="KW-0804">Transcription</keyword>
<evidence type="ECO:0000256" key="6">
    <source>
        <dbReference type="ARBA" id="ARBA00022786"/>
    </source>
</evidence>
<organism evidence="13 14">
    <name type="scientific">Alphaentomopoxvirus acuprea</name>
    <dbReference type="NCBI Taxonomy" id="62099"/>
    <lineage>
        <taxon>Viruses</taxon>
        <taxon>Varidnaviria</taxon>
        <taxon>Bamfordvirae</taxon>
        <taxon>Nucleocytoviricota</taxon>
        <taxon>Pokkesviricetes</taxon>
        <taxon>Chitovirales</taxon>
        <taxon>Poxviridae</taxon>
        <taxon>Entomopoxvirinae</taxon>
        <taxon>Alphaentomopoxvirus</taxon>
    </lineage>
</organism>
<evidence type="ECO:0000256" key="5">
    <source>
        <dbReference type="ARBA" id="ARBA00022771"/>
    </source>
</evidence>
<dbReference type="GO" id="GO:0016787">
    <property type="term" value="F:hydrolase activity"/>
    <property type="evidence" value="ECO:0007669"/>
    <property type="project" value="UniProtKB-KW"/>
</dbReference>
<dbReference type="Gene3D" id="1.20.120.1750">
    <property type="match status" value="1"/>
</dbReference>
<dbReference type="EMBL" id="AP013055">
    <property type="protein sequence ID" value="BAO49546.1"/>
    <property type="molecule type" value="Genomic_DNA"/>
</dbReference>
<dbReference type="OrthoDB" id="4090at10239"/>
<feature type="domain" description="Helicase ATP-binding" evidence="11">
    <location>
        <begin position="364"/>
        <end position="534"/>
    </location>
</feature>
<keyword evidence="5" id="KW-0863">Zinc-finger</keyword>
<dbReference type="Proteomes" id="UP000174145">
    <property type="component" value="Segment"/>
</dbReference>
<dbReference type="GO" id="GO:0016740">
    <property type="term" value="F:transferase activity"/>
    <property type="evidence" value="ECO:0007669"/>
    <property type="project" value="UniProtKB-KW"/>
</dbReference>
<keyword evidence="14" id="KW-1185">Reference proteome</keyword>
<dbReference type="SUPFAM" id="SSF52540">
    <property type="entry name" value="P-loop containing nucleoside triphosphate hydrolases"/>
    <property type="match status" value="2"/>
</dbReference>
<keyword evidence="7" id="KW-0378">Hydrolase</keyword>
<evidence type="ECO:0000256" key="3">
    <source>
        <dbReference type="ARBA" id="ARBA00022723"/>
    </source>
</evidence>
<keyword evidence="8" id="KW-0862">Zinc</keyword>
<evidence type="ECO:0000259" key="11">
    <source>
        <dbReference type="PROSITE" id="PS51192"/>
    </source>
</evidence>
<evidence type="ECO:0000313" key="13">
    <source>
        <dbReference type="EMBL" id="BAO49546.1"/>
    </source>
</evidence>
<dbReference type="KEGG" id="vg:18263615"/>
<dbReference type="InterPro" id="IPR001650">
    <property type="entry name" value="Helicase_C-like"/>
</dbReference>
<dbReference type="InterPro" id="IPR006935">
    <property type="entry name" value="Helicase/UvrB_N"/>
</dbReference>
<evidence type="ECO:0000256" key="1">
    <source>
        <dbReference type="ARBA" id="ARBA00004328"/>
    </source>
</evidence>
<dbReference type="GO" id="GO:0003677">
    <property type="term" value="F:DNA binding"/>
    <property type="evidence" value="ECO:0007669"/>
    <property type="project" value="InterPro"/>
</dbReference>
<evidence type="ECO:0000256" key="9">
    <source>
        <dbReference type="ARBA" id="ARBA00022844"/>
    </source>
</evidence>
<keyword evidence="4" id="KW-0677">Repeat</keyword>
<evidence type="ECO:0000313" key="14">
    <source>
        <dbReference type="Proteomes" id="UP000174145"/>
    </source>
</evidence>
<keyword evidence="2" id="KW-0808">Transferase</keyword>
<name>W6JLM5_9POXV</name>
<sequence length="852" mass="100274">MINKNCIICLSASNIFITCMNCDNITCFTCIKKYKLECANCNVMYLDYDIKKIPFKKIFSTYKLNYLQHKIKTKDRNQISQYNIKHKNKQLLRFGTQISYNTDKLNLCSANFMCFCPNNDCLGIIKKQYNKCILCKTQVCDKCHETKFTDHICDPIILNSIEEKLLNCKPCPRCFNYIIKYEGCNDMICTQCKCRFNWRTLTIDIKNSNHHYDKIIPNTNIERAFNIKNNTIYGFYNYIVIPFLNNINGYIYNIECEYIIQKNNNSNKIINKLYKLYKKKDYMQYLYNNLNNNISLSEFKILLNKYLDINIIPKSLIYDVINNNIILISKKRKEILIKTNLVSNNNNSIQLLDDNQQNHADNIINILSKYRTVLDTSMPGSGKTFISLHCIKQLHIKHLLVLCPPSLVGKWNKIITLYNGYNQFEFYVISYSKLHVNDNSPNNDLFIQNIIYYTTQKKYNFKLTSKIKKFLKYNAAIIVDEGHVIRNNGKTLFAISLLCQYTYRHNGLILNLTATPIEKPSQIRNIIKKMGIHYDNNSSFLKDFIIFIINIIDNNEIKKYFDNNIDKIKIKNSVRKYANQIFDICLIKNIESNYITDILHNFIKLNITVFFNILMDKINYSSLPYINDFPIYKVDYYLTDVQKKMLATAFTNIDTCNSTNFIQCNSLISKGLVQVETALIPSIWNIVKYIISNTKNCKVIIAINYNESINDIKKLNKEYNILLINGNVKNKDKIIELFQESNNNNRILLINPSSINVGIDLDDKHGDYRRFVIFNPNFISINMYQFMYRFMRRDSKSTPIIHVINSHKIIIENLKNKNISFNNKITLIDSFKYWKENQTNLEKLINKINYNN</sequence>
<dbReference type="GeneID" id="18263615"/>
<dbReference type="GO" id="GO:0008270">
    <property type="term" value="F:zinc ion binding"/>
    <property type="evidence" value="ECO:0007669"/>
    <property type="project" value="UniProtKB-KW"/>
</dbReference>
<dbReference type="RefSeq" id="YP_009001659.1">
    <property type="nucleotide sequence ID" value="NC_023426.1"/>
</dbReference>